<keyword evidence="6 13" id="KW-0812">Transmembrane</keyword>
<feature type="domain" description="Methyl-accepting transducer" evidence="14">
    <location>
        <begin position="357"/>
        <end position="593"/>
    </location>
</feature>
<dbReference type="CDD" id="cd12912">
    <property type="entry name" value="PDC2_MCP_like"/>
    <property type="match status" value="1"/>
</dbReference>
<evidence type="ECO:0000256" key="9">
    <source>
        <dbReference type="ARBA" id="ARBA00023224"/>
    </source>
</evidence>
<dbReference type="SMART" id="SM00283">
    <property type="entry name" value="MA"/>
    <property type="match status" value="1"/>
</dbReference>
<gene>
    <name evidence="17" type="ORF">AO356_11780</name>
</gene>
<keyword evidence="5" id="KW-0997">Cell inner membrane</keyword>
<dbReference type="InterPro" id="IPR029151">
    <property type="entry name" value="Sensor-like_sf"/>
</dbReference>
<dbReference type="PROSITE" id="PS50885">
    <property type="entry name" value="HAMP"/>
    <property type="match status" value="1"/>
</dbReference>
<accession>A0A0N9WHC1</accession>
<evidence type="ECO:0000256" key="8">
    <source>
        <dbReference type="ARBA" id="ARBA00023136"/>
    </source>
</evidence>
<dbReference type="PANTHER" id="PTHR32089:SF39">
    <property type="entry name" value="METHYL-ACCEPTING CHEMOTAXIS PROTEIN HLYB"/>
    <property type="match status" value="1"/>
</dbReference>
<keyword evidence="7 13" id="KW-1133">Transmembrane helix</keyword>
<dbReference type="CDD" id="cd11386">
    <property type="entry name" value="MCP_signal"/>
    <property type="match status" value="1"/>
</dbReference>
<evidence type="ECO:0000256" key="10">
    <source>
        <dbReference type="ARBA" id="ARBA00029447"/>
    </source>
</evidence>
<evidence type="ECO:0000313" key="17">
    <source>
        <dbReference type="EMBL" id="ALI07461.1"/>
    </source>
</evidence>
<reference evidence="18" key="1">
    <citation type="submission" date="2015-09" db="EMBL/GenBank/DDBJ databases">
        <title>Whole genome sequence of Pseudomonas fluorescens FW300-N2C3.</title>
        <authorList>
            <person name="Ray J."/>
            <person name="Melnyk R."/>
            <person name="Deutschbauer A."/>
        </authorList>
    </citation>
    <scope>NUCLEOTIDE SEQUENCE [LARGE SCALE GENOMIC DNA]</scope>
    <source>
        <strain evidence="18">FW300-N2C3</strain>
    </source>
</reference>
<dbReference type="InterPro" id="IPR003660">
    <property type="entry name" value="HAMP_dom"/>
</dbReference>
<dbReference type="Gene3D" id="3.30.450.20">
    <property type="entry name" value="PAS domain"/>
    <property type="match status" value="2"/>
</dbReference>
<name>A0A0N9WHC1_PSEFL</name>
<protein>
    <submittedName>
        <fullName evidence="17">Chemotaxis protein</fullName>
    </submittedName>
</protein>
<dbReference type="InterPro" id="IPR033479">
    <property type="entry name" value="dCache_1"/>
</dbReference>
<dbReference type="GO" id="GO:0005886">
    <property type="term" value="C:plasma membrane"/>
    <property type="evidence" value="ECO:0007669"/>
    <property type="project" value="UniProtKB-SubCell"/>
</dbReference>
<keyword evidence="8 13" id="KW-0472">Membrane</keyword>
<dbReference type="CDD" id="cd06225">
    <property type="entry name" value="HAMP"/>
    <property type="match status" value="1"/>
</dbReference>
<comment type="similarity">
    <text evidence="10">Belongs to the methyl-accepting chemotaxis (MCP) protein family.</text>
</comment>
<dbReference type="PROSITE" id="PS50111">
    <property type="entry name" value="CHEMOTAXIS_TRANSDUC_2"/>
    <property type="match status" value="1"/>
</dbReference>
<dbReference type="AlphaFoldDB" id="A0A0N9WHC1"/>
<feature type="domain" description="T-SNARE coiled-coil homology" evidence="15">
    <location>
        <begin position="552"/>
        <end position="606"/>
    </location>
</feature>
<evidence type="ECO:0000259" key="16">
    <source>
        <dbReference type="PROSITE" id="PS50885"/>
    </source>
</evidence>
<evidence type="ECO:0000256" key="2">
    <source>
        <dbReference type="ARBA" id="ARBA00022475"/>
    </source>
</evidence>
<evidence type="ECO:0000256" key="7">
    <source>
        <dbReference type="ARBA" id="ARBA00022989"/>
    </source>
</evidence>
<dbReference type="SUPFAM" id="SSF58104">
    <property type="entry name" value="Methyl-accepting chemotaxis protein (MCP) signaling domain"/>
    <property type="match status" value="1"/>
</dbReference>
<keyword evidence="3" id="KW-0488">Methylation</keyword>
<proteinExistence type="inferred from homology"/>
<dbReference type="InterPro" id="IPR004089">
    <property type="entry name" value="MCPsignal_dom"/>
</dbReference>
<feature type="domain" description="HAMP" evidence="16">
    <location>
        <begin position="298"/>
        <end position="352"/>
    </location>
</feature>
<keyword evidence="4" id="KW-0145">Chemotaxis</keyword>
<dbReference type="Gene3D" id="1.10.287.950">
    <property type="entry name" value="Methyl-accepting chemotaxis protein"/>
    <property type="match status" value="1"/>
</dbReference>
<evidence type="ECO:0000256" key="13">
    <source>
        <dbReference type="SAM" id="Phobius"/>
    </source>
</evidence>
<dbReference type="GO" id="GO:0007165">
    <property type="term" value="P:signal transduction"/>
    <property type="evidence" value="ECO:0007669"/>
    <property type="project" value="UniProtKB-KW"/>
</dbReference>
<evidence type="ECO:0000256" key="5">
    <source>
        <dbReference type="ARBA" id="ARBA00022519"/>
    </source>
</evidence>
<organism evidence="17 18">
    <name type="scientific">Pseudomonas fluorescens</name>
    <dbReference type="NCBI Taxonomy" id="294"/>
    <lineage>
        <taxon>Bacteria</taxon>
        <taxon>Pseudomonadati</taxon>
        <taxon>Pseudomonadota</taxon>
        <taxon>Gammaproteobacteria</taxon>
        <taxon>Pseudomonadales</taxon>
        <taxon>Pseudomonadaceae</taxon>
        <taxon>Pseudomonas</taxon>
    </lineage>
</organism>
<dbReference type="EMBL" id="CP012831">
    <property type="protein sequence ID" value="ALI07461.1"/>
    <property type="molecule type" value="Genomic_DNA"/>
</dbReference>
<dbReference type="GO" id="GO:0006935">
    <property type="term" value="P:chemotaxis"/>
    <property type="evidence" value="ECO:0007669"/>
    <property type="project" value="UniProtKB-KW"/>
</dbReference>
<evidence type="ECO:0000256" key="3">
    <source>
        <dbReference type="ARBA" id="ARBA00022481"/>
    </source>
</evidence>
<dbReference type="OrthoDB" id="7021108at2"/>
<evidence type="ECO:0000256" key="1">
    <source>
        <dbReference type="ARBA" id="ARBA00004429"/>
    </source>
</evidence>
<feature type="transmembrane region" description="Helical" evidence="13">
    <location>
        <begin position="278"/>
        <end position="301"/>
    </location>
</feature>
<feature type="transmembrane region" description="Helical" evidence="13">
    <location>
        <begin position="12"/>
        <end position="29"/>
    </location>
</feature>
<dbReference type="CDD" id="cd12913">
    <property type="entry name" value="PDC1_MCP_like"/>
    <property type="match status" value="1"/>
</dbReference>
<comment type="subcellular location">
    <subcellularLocation>
        <location evidence="1">Cell inner membrane</location>
        <topology evidence="1">Multi-pass membrane protein</topology>
    </subcellularLocation>
</comment>
<dbReference type="PROSITE" id="PS50192">
    <property type="entry name" value="T_SNARE"/>
    <property type="match status" value="1"/>
</dbReference>
<feature type="region of interest" description="Disordered" evidence="12">
    <location>
        <begin position="407"/>
        <end position="427"/>
    </location>
</feature>
<evidence type="ECO:0000259" key="14">
    <source>
        <dbReference type="PROSITE" id="PS50111"/>
    </source>
</evidence>
<dbReference type="Pfam" id="PF00015">
    <property type="entry name" value="MCPsignal"/>
    <property type="match status" value="1"/>
</dbReference>
<evidence type="ECO:0000256" key="6">
    <source>
        <dbReference type="ARBA" id="ARBA00022692"/>
    </source>
</evidence>
<reference evidence="17 18" key="2">
    <citation type="journal article" date="2018" name="Nature">
        <title>Mutant phenotypes for thousands of bacterial genes of unknown function.</title>
        <authorList>
            <person name="Price M.N."/>
            <person name="Wetmore K.M."/>
            <person name="Waters R.J."/>
            <person name="Callaghan M."/>
            <person name="Ray J."/>
            <person name="Liu H."/>
            <person name="Kuehl J.V."/>
            <person name="Melnyk R.A."/>
            <person name="Lamson J.S."/>
            <person name="Suh Y."/>
            <person name="Carlson H.K."/>
            <person name="Esquivel Z."/>
            <person name="Sadeeshkumar H."/>
            <person name="Chakraborty R."/>
            <person name="Zane G.M."/>
            <person name="Rubin B.E."/>
            <person name="Wall J.D."/>
            <person name="Visel A."/>
            <person name="Bristow J."/>
            <person name="Blow M.J."/>
            <person name="Arkin A.P."/>
            <person name="Deutschbauer A.M."/>
        </authorList>
    </citation>
    <scope>NUCLEOTIDE SEQUENCE [LARGE SCALE GENOMIC DNA]</scope>
    <source>
        <strain evidence="17 18">FW300-N2C3</strain>
    </source>
</reference>
<evidence type="ECO:0000256" key="4">
    <source>
        <dbReference type="ARBA" id="ARBA00022500"/>
    </source>
</evidence>
<evidence type="ECO:0000259" key="15">
    <source>
        <dbReference type="PROSITE" id="PS50192"/>
    </source>
</evidence>
<dbReference type="SMART" id="SM00304">
    <property type="entry name" value="HAMP"/>
    <property type="match status" value="2"/>
</dbReference>
<evidence type="ECO:0000313" key="18">
    <source>
        <dbReference type="Proteomes" id="UP000059425"/>
    </source>
</evidence>
<dbReference type="FunFam" id="1.10.287.950:FF:000001">
    <property type="entry name" value="Methyl-accepting chemotaxis sensory transducer"/>
    <property type="match status" value="1"/>
</dbReference>
<keyword evidence="9 11" id="KW-0807">Transducer</keyword>
<dbReference type="Proteomes" id="UP000059425">
    <property type="component" value="Chromosome"/>
</dbReference>
<evidence type="ECO:0000256" key="11">
    <source>
        <dbReference type="PROSITE-ProRule" id="PRU00284"/>
    </source>
</evidence>
<dbReference type="PANTHER" id="PTHR32089">
    <property type="entry name" value="METHYL-ACCEPTING CHEMOTAXIS PROTEIN MCPB"/>
    <property type="match status" value="1"/>
</dbReference>
<sequence>MGIHLKFGHKILLGACAIVMTVFLSFSLFNDHRQEASTREALHSNLQATGQLLGANLGSWLAGRILLIEGAAETVAAHPTPDTISRVLSQDIITKTFIASYVGLEDSRFFIHPERVMPDGYDVRQRSWYKDAARTLQPVLTEPYIGAGIDYLIMTQAAPIKVNGKAVGVLGASLSLEQLAKIINAVDLNGIGYAFLVSDDGKILVHPDSTRVTQTLAQAFPEGPPSINRALNEVQENGQARIVTFTPIDGLPSLHWSIGLSVDKDKAYAALHEFRTSALIATLIAMLVMVGLLGLLINALMRPLRSMGLAMQSIADGEGDLTQRLHSLSRDEFGLMAAGFNRFVERIQQSIREVLASSIQLTQLASQVSQASNSSLKSSDTQAALTHNVATAINELGAAAQEIARSAAHASSRASDTRDRTREGQSVVQQSISAMSQLSSQVVNTRQDIESLNEKTLKIGRILDVIKGISDQTNLLALNAAIEAARAGDAGRGFAVVSDEVRTLAHRTQQSAQEIHGMIEALQANAGNAVSAMLESQRYSDDNVNTAKLAGERLDRVLLGIGEIDEINLSVATATEEQTSVVDNLDRDISHINDLNQEMVGNLQSTLQACTELEDQSRRLQQMVNTFKI</sequence>
<dbReference type="RefSeq" id="WP_060739926.1">
    <property type="nucleotide sequence ID" value="NZ_CP012831.1"/>
</dbReference>
<evidence type="ECO:0000256" key="12">
    <source>
        <dbReference type="SAM" id="MobiDB-lite"/>
    </source>
</evidence>
<dbReference type="InterPro" id="IPR000727">
    <property type="entry name" value="T_SNARE_dom"/>
</dbReference>
<dbReference type="SUPFAM" id="SSF103190">
    <property type="entry name" value="Sensory domain-like"/>
    <property type="match status" value="1"/>
</dbReference>
<dbReference type="Pfam" id="PF00672">
    <property type="entry name" value="HAMP"/>
    <property type="match status" value="1"/>
</dbReference>
<dbReference type="Pfam" id="PF02743">
    <property type="entry name" value="dCache_1"/>
    <property type="match status" value="1"/>
</dbReference>
<keyword evidence="2" id="KW-1003">Cell membrane</keyword>